<comment type="caution">
    <text evidence="1">The sequence shown here is derived from an EMBL/GenBank/DDBJ whole genome shotgun (WGS) entry which is preliminary data.</text>
</comment>
<dbReference type="AlphaFoldDB" id="A0A401KZ95"/>
<dbReference type="EMBL" id="BDHI01000021">
    <property type="protein sequence ID" value="GCB24626.1"/>
    <property type="molecule type" value="Genomic_DNA"/>
</dbReference>
<sequence>MVNAQFGISAGYLDYPSSKSVTINSSPHIETPSDQLGLFLKPVLMLQKIAHNLEDEWTDEDPVNAVFIELLNGSGFFLLLDNEDILLTNVGQTIFTF</sequence>
<evidence type="ECO:0000313" key="1">
    <source>
        <dbReference type="EMBL" id="GCB24626.1"/>
    </source>
</evidence>
<evidence type="ECO:0000313" key="2">
    <source>
        <dbReference type="Proteomes" id="UP000286921"/>
    </source>
</evidence>
<accession>A0A401KZ95</accession>
<reference evidence="1 2" key="1">
    <citation type="submission" date="2016-09" db="EMBL/GenBank/DDBJ databases">
        <title>Aspergillus awamori IFM 58123T.</title>
        <authorList>
            <person name="Kusuya Y."/>
            <person name="Shimizu M."/>
            <person name="Takahashi H."/>
            <person name="Yaguchi T."/>
        </authorList>
    </citation>
    <scope>NUCLEOTIDE SEQUENCE [LARGE SCALE GENOMIC DNA]</scope>
    <source>
        <strain evidence="1 2">IFM 58123</strain>
    </source>
</reference>
<organism evidence="1 2">
    <name type="scientific">Aspergillus awamori</name>
    <name type="common">Black koji mold</name>
    <dbReference type="NCBI Taxonomy" id="105351"/>
    <lineage>
        <taxon>Eukaryota</taxon>
        <taxon>Fungi</taxon>
        <taxon>Dikarya</taxon>
        <taxon>Ascomycota</taxon>
        <taxon>Pezizomycotina</taxon>
        <taxon>Eurotiomycetes</taxon>
        <taxon>Eurotiomycetidae</taxon>
        <taxon>Eurotiales</taxon>
        <taxon>Aspergillaceae</taxon>
        <taxon>Aspergillus</taxon>
    </lineage>
</organism>
<protein>
    <submittedName>
        <fullName evidence="1">Uncharacterized protein</fullName>
    </submittedName>
</protein>
<name>A0A401KZ95_ASPAW</name>
<gene>
    <name evidence="1" type="ORF">AAWM_07511</name>
</gene>
<dbReference type="Proteomes" id="UP000286921">
    <property type="component" value="Unassembled WGS sequence"/>
</dbReference>
<proteinExistence type="predicted"/>
<keyword evidence="2" id="KW-1185">Reference proteome</keyword>